<accession>A0A5N5ENM2</accession>
<evidence type="ECO:0000313" key="1">
    <source>
        <dbReference type="EMBL" id="KAB2592579.1"/>
    </source>
</evidence>
<dbReference type="EMBL" id="VYUA01000007">
    <property type="protein sequence ID" value="KAB2592579.1"/>
    <property type="molecule type" value="Genomic_DNA"/>
</dbReference>
<dbReference type="AlphaFoldDB" id="A0A5N5ENM2"/>
<sequence>MPAEERRLLSTGLPTDHPLYYPEWWRANLSSEGDFTDVVGLPDATRSHHVPFLSRVDVLAHEHVTTVAVHGTSFTEAWTSVECRLLATTASRRKPCGSS</sequence>
<evidence type="ECO:0000313" key="2">
    <source>
        <dbReference type="Proteomes" id="UP000326907"/>
    </source>
</evidence>
<proteinExistence type="predicted"/>
<gene>
    <name evidence="1" type="ORF">F5983_10900</name>
</gene>
<dbReference type="Proteomes" id="UP000326907">
    <property type="component" value="Unassembled WGS sequence"/>
</dbReference>
<name>A0A5N5ENM2_9ACTN</name>
<protein>
    <submittedName>
        <fullName evidence="1">Uncharacterized protein</fullName>
    </submittedName>
</protein>
<organism evidence="1 2">
    <name type="scientific">Streptomyces arboris</name>
    <dbReference type="NCBI Taxonomy" id="2600619"/>
    <lineage>
        <taxon>Bacteria</taxon>
        <taxon>Bacillati</taxon>
        <taxon>Actinomycetota</taxon>
        <taxon>Actinomycetes</taxon>
        <taxon>Kitasatosporales</taxon>
        <taxon>Streptomycetaceae</taxon>
        <taxon>Streptomyces</taxon>
    </lineage>
</organism>
<dbReference type="RefSeq" id="WP_151510131.1">
    <property type="nucleotide sequence ID" value="NZ_VYUA01000007.1"/>
</dbReference>
<comment type="caution">
    <text evidence="1">The sequence shown here is derived from an EMBL/GenBank/DDBJ whole genome shotgun (WGS) entry which is preliminary data.</text>
</comment>
<reference evidence="1 2" key="1">
    <citation type="submission" date="2019-09" db="EMBL/GenBank/DDBJ databases">
        <authorList>
            <person name="Liu P."/>
        </authorList>
    </citation>
    <scope>NUCLEOTIDE SEQUENCE [LARGE SCALE GENOMIC DNA]</scope>
    <source>
        <strain evidence="1 2">TRM68085</strain>
    </source>
</reference>
<keyword evidence="2" id="KW-1185">Reference proteome</keyword>